<feature type="region of interest" description="Disordered" evidence="1">
    <location>
        <begin position="1"/>
        <end position="47"/>
    </location>
</feature>
<evidence type="ECO:0000313" key="5">
    <source>
        <dbReference type="Proteomes" id="UP000321947"/>
    </source>
</evidence>
<evidence type="ECO:0000313" key="3">
    <source>
        <dbReference type="EMBL" id="TYK26127.1"/>
    </source>
</evidence>
<dbReference type="AlphaFoldDB" id="A0A5D3DR17"/>
<evidence type="ECO:0000313" key="4">
    <source>
        <dbReference type="Proteomes" id="UP000321393"/>
    </source>
</evidence>
<reference evidence="4 5" key="1">
    <citation type="submission" date="2019-08" db="EMBL/GenBank/DDBJ databases">
        <title>Draft genome sequences of two oriental melons (Cucumis melo L. var makuwa).</title>
        <authorList>
            <person name="Kwon S.-Y."/>
        </authorList>
    </citation>
    <scope>NUCLEOTIDE SEQUENCE [LARGE SCALE GENOMIC DNA]</scope>
    <source>
        <strain evidence="5">cv. Chang Bougi</strain>
        <strain evidence="4">cv. SW 3</strain>
        <tissue evidence="3">Leaf</tissue>
    </source>
</reference>
<proteinExistence type="predicted"/>
<gene>
    <name evidence="3" type="ORF">E5676_scaffold111G00450</name>
    <name evidence="2" type="ORF">E6C27_scaffold54G001450</name>
</gene>
<sequence length="256" mass="30559">MKKKERGKEKPRKRRWRLPKKRGDESRPGRKDGGDPNAIKRKKEKKKEVLATISEQVEKLPAKEKAIREEEVERLKVLAEELDEELKAISPLERRSSPENEEIRVLKEVFHWGYGEVTTWEDQIVKKFFLLIKNVRRRQDPMLFKQREGENLHDAWSRFKRIMKFCLPKGIPEYVLMEVFYFKLSKDTQHTVGAVFAGGMLKSFYNQIKSMLNSMAGNSQEWDDSDFSSRLVGEEKLKTDWIERQWWHYKNNGYHE</sequence>
<dbReference type="OrthoDB" id="1305902at2759"/>
<evidence type="ECO:0000256" key="1">
    <source>
        <dbReference type="SAM" id="MobiDB-lite"/>
    </source>
</evidence>
<organism evidence="3 5">
    <name type="scientific">Cucumis melo var. makuwa</name>
    <name type="common">Oriental melon</name>
    <dbReference type="NCBI Taxonomy" id="1194695"/>
    <lineage>
        <taxon>Eukaryota</taxon>
        <taxon>Viridiplantae</taxon>
        <taxon>Streptophyta</taxon>
        <taxon>Embryophyta</taxon>
        <taxon>Tracheophyta</taxon>
        <taxon>Spermatophyta</taxon>
        <taxon>Magnoliopsida</taxon>
        <taxon>eudicotyledons</taxon>
        <taxon>Gunneridae</taxon>
        <taxon>Pentapetalae</taxon>
        <taxon>rosids</taxon>
        <taxon>fabids</taxon>
        <taxon>Cucurbitales</taxon>
        <taxon>Cucurbitaceae</taxon>
        <taxon>Benincaseae</taxon>
        <taxon>Cucumis</taxon>
    </lineage>
</organism>
<comment type="caution">
    <text evidence="3">The sequence shown here is derived from an EMBL/GenBank/DDBJ whole genome shotgun (WGS) entry which is preliminary data.</text>
</comment>
<accession>A0A5D3DR17</accession>
<dbReference type="Proteomes" id="UP000321393">
    <property type="component" value="Unassembled WGS sequence"/>
</dbReference>
<feature type="compositionally biased region" description="Basic and acidic residues" evidence="1">
    <location>
        <begin position="21"/>
        <end position="34"/>
    </location>
</feature>
<name>A0A5D3DR17_CUCMM</name>
<dbReference type="Proteomes" id="UP000321947">
    <property type="component" value="Unassembled WGS sequence"/>
</dbReference>
<dbReference type="EMBL" id="SSTE01006004">
    <property type="protein sequence ID" value="KAA0059690.1"/>
    <property type="molecule type" value="Genomic_DNA"/>
</dbReference>
<dbReference type="EMBL" id="SSTD01003515">
    <property type="protein sequence ID" value="TYK26127.1"/>
    <property type="molecule type" value="Genomic_DNA"/>
</dbReference>
<feature type="compositionally biased region" description="Basic residues" evidence="1">
    <location>
        <begin position="1"/>
        <end position="20"/>
    </location>
</feature>
<evidence type="ECO:0000313" key="2">
    <source>
        <dbReference type="EMBL" id="KAA0059690.1"/>
    </source>
</evidence>
<protein>
    <submittedName>
        <fullName evidence="3">Retrotransposon gag protein</fullName>
    </submittedName>
</protein>